<name>A0A2S7N006_9BACI</name>
<dbReference type="InterPro" id="IPR042251">
    <property type="entry name" value="EutC_C"/>
</dbReference>
<evidence type="ECO:0000313" key="7">
    <source>
        <dbReference type="Proteomes" id="UP000239663"/>
    </source>
</evidence>
<comment type="subunit">
    <text evidence="5">The basic unit is a heterodimer which dimerizes to form tetramers. The heterotetramers trimerize; 6 large subunits form a core ring with 6 small subunits projecting outwards.</text>
</comment>
<comment type="function">
    <text evidence="5">Catalyzes the deamination of various vicinal amino-alcohols to oxo compounds. Allows this organism to utilize ethanolamine as the sole source of nitrogen and carbon in the presence of external vitamin B12.</text>
</comment>
<feature type="binding site" evidence="5">
    <location>
        <position position="167"/>
    </location>
    <ligand>
        <name>adenosylcob(III)alamin</name>
        <dbReference type="ChEBI" id="CHEBI:18408"/>
    </ligand>
</feature>
<dbReference type="AlphaFoldDB" id="A0A2S7N006"/>
<dbReference type="GO" id="GO:0031471">
    <property type="term" value="C:ethanolamine degradation polyhedral organelle"/>
    <property type="evidence" value="ECO:0007669"/>
    <property type="project" value="UniProtKB-UniRule"/>
</dbReference>
<evidence type="ECO:0000256" key="2">
    <source>
        <dbReference type="ARBA" id="ARBA00023239"/>
    </source>
</evidence>
<keyword evidence="1 5" id="KW-0846">Cobalamin</keyword>
<comment type="cofactor">
    <cofactor evidence="5">
        <name>adenosylcob(III)alamin</name>
        <dbReference type="ChEBI" id="CHEBI:18408"/>
    </cofactor>
    <text evidence="5">Binds between the large and small subunits.</text>
</comment>
<dbReference type="GO" id="GO:0008851">
    <property type="term" value="F:ethanolamine ammonia-lyase activity"/>
    <property type="evidence" value="ECO:0007669"/>
    <property type="project" value="UniProtKB-UniRule"/>
</dbReference>
<comment type="caution">
    <text evidence="6">The sequence shown here is derived from an EMBL/GenBank/DDBJ whole genome shotgun (WGS) entry which is preliminary data.</text>
</comment>
<evidence type="ECO:0000313" key="6">
    <source>
        <dbReference type="EMBL" id="PQD95359.1"/>
    </source>
</evidence>
<keyword evidence="3 5" id="KW-0170">Cobalt</keyword>
<proteinExistence type="inferred from homology"/>
<dbReference type="PANTHER" id="PTHR39330:SF1">
    <property type="entry name" value="ETHANOLAMINE AMMONIA-LYASE SMALL SUBUNIT"/>
    <property type="match status" value="1"/>
</dbReference>
<dbReference type="UniPathway" id="UPA00560"/>
<comment type="subcellular location">
    <subcellularLocation>
        <location evidence="5">Bacterial microcompartment</location>
    </subcellularLocation>
</comment>
<dbReference type="GO" id="GO:0046336">
    <property type="term" value="P:ethanolamine catabolic process"/>
    <property type="evidence" value="ECO:0007669"/>
    <property type="project" value="UniProtKB-UniRule"/>
</dbReference>
<comment type="pathway">
    <text evidence="5">Amine and polyamine degradation; ethanolamine degradation.</text>
</comment>
<reference evidence="6 7" key="1">
    <citation type="submission" date="2017-12" db="EMBL/GenBank/DDBJ databases">
        <title>Taxonomic description and draft genome of Pradoshia cofamensis Gen. nov., sp. nov., a thermotolerant bacillale isolated from anterior gut of earthworm Eisenia fetida.</title>
        <authorList>
            <person name="Saha T."/>
            <person name="Chakraborty R."/>
        </authorList>
    </citation>
    <scope>NUCLEOTIDE SEQUENCE [LARGE SCALE GENOMIC DNA]</scope>
    <source>
        <strain evidence="6 7">EAG3</strain>
    </source>
</reference>
<dbReference type="Proteomes" id="UP000239663">
    <property type="component" value="Unassembled WGS sequence"/>
</dbReference>
<dbReference type="PIRSF" id="PIRSF018982">
    <property type="entry name" value="EutC"/>
    <property type="match status" value="1"/>
</dbReference>
<keyword evidence="2 5" id="KW-0456">Lyase</keyword>
<organism evidence="6 7">
    <name type="scientific">Pradoshia eiseniae</name>
    <dbReference type="NCBI Taxonomy" id="2064768"/>
    <lineage>
        <taxon>Bacteria</taxon>
        <taxon>Bacillati</taxon>
        <taxon>Bacillota</taxon>
        <taxon>Bacilli</taxon>
        <taxon>Bacillales</taxon>
        <taxon>Bacillaceae</taxon>
        <taxon>Pradoshia</taxon>
    </lineage>
</organism>
<dbReference type="Gene3D" id="3.40.50.11240">
    <property type="entry name" value="Ethanolamine ammonia-lyase light chain (EutC)"/>
    <property type="match status" value="1"/>
</dbReference>
<comment type="catalytic activity">
    <reaction evidence="5">
        <text>ethanolamine = acetaldehyde + NH4(+)</text>
        <dbReference type="Rhea" id="RHEA:15313"/>
        <dbReference type="ChEBI" id="CHEBI:15343"/>
        <dbReference type="ChEBI" id="CHEBI:28938"/>
        <dbReference type="ChEBI" id="CHEBI:57603"/>
        <dbReference type="EC" id="4.3.1.7"/>
    </reaction>
</comment>
<dbReference type="GO" id="GO:0031419">
    <property type="term" value="F:cobalamin binding"/>
    <property type="evidence" value="ECO:0007669"/>
    <property type="project" value="UniProtKB-UniRule"/>
</dbReference>
<evidence type="ECO:0000256" key="3">
    <source>
        <dbReference type="ARBA" id="ARBA00023285"/>
    </source>
</evidence>
<keyword evidence="4 5" id="KW-1283">Bacterial microcompartment</keyword>
<dbReference type="GO" id="GO:0009350">
    <property type="term" value="C:ethanolamine ammonia-lyase complex"/>
    <property type="evidence" value="ECO:0007669"/>
    <property type="project" value="UniProtKB-UniRule"/>
</dbReference>
<comment type="similarity">
    <text evidence="5">Belongs to the EutC family.</text>
</comment>
<gene>
    <name evidence="5" type="primary">eutC</name>
    <name evidence="6" type="ORF">CYL18_08710</name>
</gene>
<protein>
    <recommendedName>
        <fullName evidence="5">Ethanolamine ammonia-lyase small subunit</fullName>
        <shortName evidence="5">EAL small subunit</shortName>
        <ecNumber evidence="5">4.3.1.7</ecNumber>
    </recommendedName>
</protein>
<dbReference type="InterPro" id="IPR042255">
    <property type="entry name" value="EutC_N"/>
</dbReference>
<accession>A0A2S7N006</accession>
<evidence type="ECO:0000256" key="1">
    <source>
        <dbReference type="ARBA" id="ARBA00022628"/>
    </source>
</evidence>
<sequence>MMKQTENELRASTPARITVGRAGVRAKTDAVLSFRYDHAAAVDAVYGEVSETVLSELELFTVNTLATEKDVYLRRPDYGRKLSSEAVDIIKKRCIKGATVQIVVSNGLSANAINENAIDLYGALIQSLELANLDIGTSFYVEKGRVAIMDHIGEILSPKVVVLLIGERPGLVSAESMSIYLCYRPNAKTIESDRMVISNIHQGGTNPAEAGAHLADVIQKVLHYEASGIQLVEIERQKKA</sequence>
<dbReference type="Pfam" id="PF05985">
    <property type="entry name" value="EutC"/>
    <property type="match status" value="1"/>
</dbReference>
<dbReference type="InterPro" id="IPR009246">
    <property type="entry name" value="EutC"/>
</dbReference>
<dbReference type="HAMAP" id="MF_00601">
    <property type="entry name" value="EutC"/>
    <property type="match status" value="1"/>
</dbReference>
<evidence type="ECO:0000256" key="4">
    <source>
        <dbReference type="ARBA" id="ARBA00024446"/>
    </source>
</evidence>
<evidence type="ECO:0000256" key="5">
    <source>
        <dbReference type="HAMAP-Rule" id="MF_00601"/>
    </source>
</evidence>
<dbReference type="Gene3D" id="1.10.30.40">
    <property type="entry name" value="Ethanolamine ammonia-lyase light chain (EutC), N-terminal domain"/>
    <property type="match status" value="1"/>
</dbReference>
<keyword evidence="7" id="KW-1185">Reference proteome</keyword>
<dbReference type="NCBIfam" id="NF003971">
    <property type="entry name" value="PRK05465.1"/>
    <property type="match status" value="1"/>
</dbReference>
<dbReference type="EC" id="4.3.1.7" evidence="5"/>
<dbReference type="OrthoDB" id="114248at2"/>
<feature type="binding site" evidence="5">
    <location>
        <position position="146"/>
    </location>
    <ligand>
        <name>adenosylcob(III)alamin</name>
        <dbReference type="ChEBI" id="CHEBI:18408"/>
    </ligand>
</feature>
<dbReference type="PANTHER" id="PTHR39330">
    <property type="entry name" value="ETHANOLAMINE AMMONIA-LYASE LIGHT CHAIN"/>
    <property type="match status" value="1"/>
</dbReference>
<dbReference type="GO" id="GO:0006520">
    <property type="term" value="P:amino acid metabolic process"/>
    <property type="evidence" value="ECO:0007669"/>
    <property type="project" value="InterPro"/>
</dbReference>
<dbReference type="RefSeq" id="WP_104849114.1">
    <property type="nucleotide sequence ID" value="NZ_PKOZ01000004.1"/>
</dbReference>
<dbReference type="EMBL" id="PKOZ01000004">
    <property type="protein sequence ID" value="PQD95359.1"/>
    <property type="molecule type" value="Genomic_DNA"/>
</dbReference>